<proteinExistence type="predicted"/>
<organism evidence="18 19">
    <name type="scientific">Siminovitchia fortis</name>
    <dbReference type="NCBI Taxonomy" id="254758"/>
    <lineage>
        <taxon>Bacteria</taxon>
        <taxon>Bacillati</taxon>
        <taxon>Bacillota</taxon>
        <taxon>Bacilli</taxon>
        <taxon>Bacillales</taxon>
        <taxon>Bacillaceae</taxon>
        <taxon>Siminovitchia</taxon>
    </lineage>
</organism>
<evidence type="ECO:0000313" key="19">
    <source>
        <dbReference type="Proteomes" id="UP000273811"/>
    </source>
</evidence>
<keyword evidence="11" id="KW-0511">Multifunctional enzyme</keyword>
<evidence type="ECO:0000256" key="7">
    <source>
        <dbReference type="ARBA" id="ARBA00022960"/>
    </source>
</evidence>
<accession>A0A443IRV2</accession>
<evidence type="ECO:0000256" key="9">
    <source>
        <dbReference type="ARBA" id="ARBA00022989"/>
    </source>
</evidence>
<gene>
    <name evidence="18" type="ORF">D4N35_010570</name>
</gene>
<evidence type="ECO:0000313" key="18">
    <source>
        <dbReference type="EMBL" id="RWR09666.1"/>
    </source>
</evidence>
<keyword evidence="6 16" id="KW-0812">Transmembrane</keyword>
<dbReference type="Proteomes" id="UP000273811">
    <property type="component" value="Unassembled WGS sequence"/>
</dbReference>
<keyword evidence="19" id="KW-1185">Reference proteome</keyword>
<name>A0A443IRV2_9BACI</name>
<keyword evidence="8" id="KW-0573">Peptidoglycan synthesis</keyword>
<keyword evidence="7" id="KW-0133">Cell shape</keyword>
<sequence>MHNFFNKLRERARQFSDGLDNKDISKKARITYGVAWNIILLTVILLFLGGVFAGGVGAGYFASLVKEEKVRPAASMKEDIFEYEETSKLYFADNVFLGKLQSDIDREEVKIKDVSDYVKKAVIATEDEYFYEHDGVVPKALMRAVYQELTNSAVQSGGSTLTQQLIKNQILTNEVSFDRKAKEILLALRLEKFLEKDEILEAYLNVTTFGRNSTGQNVGGVQAAATGIFGVDAKDLNLPQAAFIAGLPQNPFMYTPFAQGGGLKEKSQLEPGLNRMKTVLNRMYSENYITKDEYDKALKYDIVADFIKPQPRPFEKYPYLTEEIERRGVEILTKILAQKDGYSKKDLEKNGGRLMEKYTKLAKRDIRQNGYQIHSTINKEIYDKFQKIKDEYQNYGYTKVSQVKNKETGKMEEKIEPVQIGAILIENKTGKILSFVGGRDYKLEAQNHATQAKRQNGSTMKPLLVYAPAMEMGLSAPGAVVADIPISVGGKAFKNYSGRYYGLVSSREALAKSHNASAIYTYLKTIDKEPYKYLEKMGITTLTETDKTTYAAALGGVQDGITVEENTNAFTTFANGGKFIDAYMIDKITDADGKVVYEHKVKPVDVFSPQTAYLMTDMMRDVFRYGTASAVPGMLKFSADWAGKTGTTNGPNDSWLIGSNPNVTFGTWIGYDEPAPLSSDGSESMRNYGIWARLINGAYDVAPDLIKTDERFKMPGGIVSRSYCAISGMLPSKACSSLGLVKSDIYNAKYVPTKVDDSLGNGRYVTAGGRNYLALPQTPEEFTKPGGMLNPEFIKRISLGRSIDPSYLIPPNDERWKNLLAAGAVLKDDGKAPAGVKASVSGGTISWSPSGSHDVVGYRVYSESGKKVASVMSDGTLSRKVGNGSYYVVAVDIAGRESAPSNNVGAKEEEKKEKEVTETSAAADQKEKKEQAEKEKAEKDKAAAEKKKQEEQKKKQEEEKKRQEEQKKKQEEEKKKQEEQKNTEQENQNKENEGN</sequence>
<comment type="caution">
    <text evidence="18">The sequence shown here is derived from an EMBL/GenBank/DDBJ whole genome shotgun (WGS) entry which is preliminary data.</text>
</comment>
<evidence type="ECO:0000256" key="10">
    <source>
        <dbReference type="ARBA" id="ARBA00023136"/>
    </source>
</evidence>
<comment type="catalytic activity">
    <reaction evidence="13">
        <text>Preferential cleavage: (Ac)2-L-Lys-D-Ala-|-D-Ala. Also transpeptidation of peptidyl-alanyl moieties that are N-acyl substituents of D-alanine.</text>
        <dbReference type="EC" id="3.4.16.4"/>
    </reaction>
</comment>
<dbReference type="GO" id="GO:0006508">
    <property type="term" value="P:proteolysis"/>
    <property type="evidence" value="ECO:0007669"/>
    <property type="project" value="UniProtKB-KW"/>
</dbReference>
<feature type="domain" description="Glycosyl transferase family 51" evidence="17">
    <location>
        <begin position="97"/>
        <end position="283"/>
    </location>
</feature>
<dbReference type="Gene3D" id="2.60.40.10">
    <property type="entry name" value="Immunoglobulins"/>
    <property type="match status" value="1"/>
</dbReference>
<keyword evidence="2" id="KW-0121">Carboxypeptidase</keyword>
<evidence type="ECO:0000256" key="2">
    <source>
        <dbReference type="ARBA" id="ARBA00022645"/>
    </source>
</evidence>
<dbReference type="GO" id="GO:0008955">
    <property type="term" value="F:peptidoglycan glycosyltransferase activity"/>
    <property type="evidence" value="ECO:0007669"/>
    <property type="project" value="UniProtKB-EC"/>
</dbReference>
<evidence type="ECO:0000256" key="5">
    <source>
        <dbReference type="ARBA" id="ARBA00022679"/>
    </source>
</evidence>
<dbReference type="EMBL" id="QYTU02000021">
    <property type="protein sequence ID" value="RWR09666.1"/>
    <property type="molecule type" value="Genomic_DNA"/>
</dbReference>
<evidence type="ECO:0000256" key="13">
    <source>
        <dbReference type="ARBA" id="ARBA00034000"/>
    </source>
</evidence>
<keyword evidence="4" id="KW-0328">Glycosyltransferase</keyword>
<dbReference type="SUPFAM" id="SSF56601">
    <property type="entry name" value="beta-lactamase/transpeptidase-like"/>
    <property type="match status" value="1"/>
</dbReference>
<dbReference type="GeneID" id="56393073"/>
<evidence type="ECO:0000256" key="16">
    <source>
        <dbReference type="SAM" id="Phobius"/>
    </source>
</evidence>
<dbReference type="InterPro" id="IPR013783">
    <property type="entry name" value="Ig-like_fold"/>
</dbReference>
<dbReference type="SUPFAM" id="SSF53955">
    <property type="entry name" value="Lysozyme-like"/>
    <property type="match status" value="1"/>
</dbReference>
<dbReference type="OrthoDB" id="9766909at2"/>
<dbReference type="GO" id="GO:0009252">
    <property type="term" value="P:peptidoglycan biosynthetic process"/>
    <property type="evidence" value="ECO:0007669"/>
    <property type="project" value="UniProtKB-KW"/>
</dbReference>
<evidence type="ECO:0000256" key="15">
    <source>
        <dbReference type="SAM" id="MobiDB-lite"/>
    </source>
</evidence>
<dbReference type="Gene3D" id="3.90.1310.40">
    <property type="match status" value="1"/>
</dbReference>
<evidence type="ECO:0000259" key="17">
    <source>
        <dbReference type="Pfam" id="PF00912"/>
    </source>
</evidence>
<dbReference type="PANTHER" id="PTHR32282">
    <property type="entry name" value="BINDING PROTEIN TRANSPEPTIDASE, PUTATIVE-RELATED"/>
    <property type="match status" value="1"/>
</dbReference>
<protein>
    <submittedName>
        <fullName evidence="18">Penicillin-binding protein</fullName>
    </submittedName>
</protein>
<feature type="transmembrane region" description="Helical" evidence="16">
    <location>
        <begin position="34"/>
        <end position="62"/>
    </location>
</feature>
<dbReference type="Pfam" id="PF00912">
    <property type="entry name" value="Transgly"/>
    <property type="match status" value="1"/>
</dbReference>
<dbReference type="InterPro" id="IPR023346">
    <property type="entry name" value="Lysozyme-like_dom_sf"/>
</dbReference>
<comment type="catalytic activity">
    <reaction evidence="14">
        <text>[GlcNAc-(1-&gt;4)-Mur2Ac(oyl-L-Ala-gamma-D-Glu-L-Lys-D-Ala-D-Ala)](n)-di-trans,octa-cis-undecaprenyl diphosphate + beta-D-GlcNAc-(1-&gt;4)-Mur2Ac(oyl-L-Ala-gamma-D-Glu-L-Lys-D-Ala-D-Ala)-di-trans,octa-cis-undecaprenyl diphosphate = [GlcNAc-(1-&gt;4)-Mur2Ac(oyl-L-Ala-gamma-D-Glu-L-Lys-D-Ala-D-Ala)](n+1)-di-trans,octa-cis-undecaprenyl diphosphate + di-trans,octa-cis-undecaprenyl diphosphate + H(+)</text>
        <dbReference type="Rhea" id="RHEA:23708"/>
        <dbReference type="Rhea" id="RHEA-COMP:9602"/>
        <dbReference type="Rhea" id="RHEA-COMP:9603"/>
        <dbReference type="ChEBI" id="CHEBI:15378"/>
        <dbReference type="ChEBI" id="CHEBI:58405"/>
        <dbReference type="ChEBI" id="CHEBI:60033"/>
        <dbReference type="ChEBI" id="CHEBI:78435"/>
        <dbReference type="EC" id="2.4.99.28"/>
    </reaction>
</comment>
<keyword evidence="2" id="KW-0378">Hydrolase</keyword>
<evidence type="ECO:0000256" key="14">
    <source>
        <dbReference type="ARBA" id="ARBA00049902"/>
    </source>
</evidence>
<feature type="compositionally biased region" description="Basic and acidic residues" evidence="15">
    <location>
        <begin position="906"/>
        <end position="917"/>
    </location>
</feature>
<evidence type="ECO:0000256" key="3">
    <source>
        <dbReference type="ARBA" id="ARBA00022670"/>
    </source>
</evidence>
<keyword evidence="10 16" id="KW-0472">Membrane</keyword>
<dbReference type="InterPro" id="IPR001264">
    <property type="entry name" value="Glyco_trans_51"/>
</dbReference>
<dbReference type="GO" id="GO:0071555">
    <property type="term" value="P:cell wall organization"/>
    <property type="evidence" value="ECO:0007669"/>
    <property type="project" value="UniProtKB-KW"/>
</dbReference>
<dbReference type="InterPro" id="IPR036950">
    <property type="entry name" value="PBP_transglycosylase"/>
</dbReference>
<keyword evidence="5" id="KW-0808">Transferase</keyword>
<feature type="region of interest" description="Disordered" evidence="15">
    <location>
        <begin position="898"/>
        <end position="995"/>
    </location>
</feature>
<feature type="compositionally biased region" description="Basic and acidic residues" evidence="15">
    <location>
        <begin position="924"/>
        <end position="995"/>
    </location>
</feature>
<dbReference type="Gene3D" id="1.10.3810.10">
    <property type="entry name" value="Biosynthetic peptidoglycan transglycosylase-like"/>
    <property type="match status" value="1"/>
</dbReference>
<evidence type="ECO:0000256" key="11">
    <source>
        <dbReference type="ARBA" id="ARBA00023268"/>
    </source>
</evidence>
<dbReference type="PANTHER" id="PTHR32282:SF32">
    <property type="entry name" value="PENICILLIN-BINDING PROTEIN 2A"/>
    <property type="match status" value="1"/>
</dbReference>
<evidence type="ECO:0000256" key="4">
    <source>
        <dbReference type="ARBA" id="ARBA00022676"/>
    </source>
</evidence>
<keyword evidence="12" id="KW-0961">Cell wall biogenesis/degradation</keyword>
<evidence type="ECO:0000256" key="6">
    <source>
        <dbReference type="ARBA" id="ARBA00022692"/>
    </source>
</evidence>
<dbReference type="GO" id="GO:0009002">
    <property type="term" value="F:serine-type D-Ala-D-Ala carboxypeptidase activity"/>
    <property type="evidence" value="ECO:0007669"/>
    <property type="project" value="UniProtKB-EC"/>
</dbReference>
<dbReference type="InterPro" id="IPR012338">
    <property type="entry name" value="Beta-lactam/transpept-like"/>
</dbReference>
<dbReference type="GO" id="GO:0030288">
    <property type="term" value="C:outer membrane-bounded periplasmic space"/>
    <property type="evidence" value="ECO:0007669"/>
    <property type="project" value="TreeGrafter"/>
</dbReference>
<dbReference type="Gene3D" id="3.40.710.10">
    <property type="entry name" value="DD-peptidase/beta-lactamase superfamily"/>
    <property type="match status" value="1"/>
</dbReference>
<keyword evidence="9 16" id="KW-1133">Transmembrane helix</keyword>
<evidence type="ECO:0000256" key="12">
    <source>
        <dbReference type="ARBA" id="ARBA00023316"/>
    </source>
</evidence>
<dbReference type="GO" id="GO:0008360">
    <property type="term" value="P:regulation of cell shape"/>
    <property type="evidence" value="ECO:0007669"/>
    <property type="project" value="UniProtKB-KW"/>
</dbReference>
<dbReference type="AlphaFoldDB" id="A0A443IRV2"/>
<evidence type="ECO:0000256" key="8">
    <source>
        <dbReference type="ARBA" id="ARBA00022984"/>
    </source>
</evidence>
<evidence type="ECO:0000256" key="1">
    <source>
        <dbReference type="ARBA" id="ARBA00022475"/>
    </source>
</evidence>
<dbReference type="InterPro" id="IPR050396">
    <property type="entry name" value="Glycosyltr_51/Transpeptidase"/>
</dbReference>
<dbReference type="RefSeq" id="WP_120073310.1">
    <property type="nucleotide sequence ID" value="NZ_CP126113.1"/>
</dbReference>
<reference evidence="18" key="1">
    <citation type="submission" date="2018-12" db="EMBL/GenBank/DDBJ databases">
        <authorList>
            <person name="Sun L."/>
            <person name="Chen Z."/>
        </authorList>
    </citation>
    <scope>NUCLEOTIDE SEQUENCE [LARGE SCALE GENOMIC DNA]</scope>
    <source>
        <strain evidence="18">DSM 16012</strain>
    </source>
</reference>
<keyword evidence="1" id="KW-1003">Cell membrane</keyword>
<keyword evidence="3" id="KW-0645">Protease</keyword>